<dbReference type="SMART" id="SM00283">
    <property type="entry name" value="MA"/>
    <property type="match status" value="1"/>
</dbReference>
<comment type="subcellular location">
    <subcellularLocation>
        <location evidence="1">Membrane</location>
        <topology evidence="1">Multi-pass membrane protein</topology>
    </subcellularLocation>
</comment>
<dbReference type="PROSITE" id="PS50885">
    <property type="entry name" value="HAMP"/>
    <property type="match status" value="1"/>
</dbReference>
<name>A0ABX2IK68_9RHOO</name>
<feature type="domain" description="Methyl-accepting transducer" evidence="9">
    <location>
        <begin position="403"/>
        <end position="639"/>
    </location>
</feature>
<dbReference type="InterPro" id="IPR029151">
    <property type="entry name" value="Sensor-like_sf"/>
</dbReference>
<evidence type="ECO:0000313" key="12">
    <source>
        <dbReference type="Proteomes" id="UP000778523"/>
    </source>
</evidence>
<evidence type="ECO:0000256" key="5">
    <source>
        <dbReference type="ARBA" id="ARBA00023224"/>
    </source>
</evidence>
<feature type="transmembrane region" description="Helical" evidence="8">
    <location>
        <begin position="12"/>
        <end position="33"/>
    </location>
</feature>
<gene>
    <name evidence="11" type="ORF">HJ583_005320</name>
</gene>
<dbReference type="RefSeq" id="WP_170020934.1">
    <property type="nucleotide sequence ID" value="NZ_JABCSC020000001.1"/>
</dbReference>
<comment type="caution">
    <text evidence="11">The sequence shown here is derived from an EMBL/GenBank/DDBJ whole genome shotgun (WGS) entry which is preliminary data.</text>
</comment>
<evidence type="ECO:0000256" key="8">
    <source>
        <dbReference type="SAM" id="Phobius"/>
    </source>
</evidence>
<keyword evidence="3 8" id="KW-1133">Transmembrane helix</keyword>
<keyword evidence="4 8" id="KW-0472">Membrane</keyword>
<dbReference type="Pfam" id="PF00672">
    <property type="entry name" value="HAMP"/>
    <property type="match status" value="1"/>
</dbReference>
<dbReference type="InterPro" id="IPR003660">
    <property type="entry name" value="HAMP_dom"/>
</dbReference>
<accession>A0ABX2IK68</accession>
<evidence type="ECO:0000259" key="10">
    <source>
        <dbReference type="PROSITE" id="PS50885"/>
    </source>
</evidence>
<protein>
    <submittedName>
        <fullName evidence="11">Methyl-accepting chemotaxis protein</fullName>
    </submittedName>
</protein>
<evidence type="ECO:0000256" key="3">
    <source>
        <dbReference type="ARBA" id="ARBA00022989"/>
    </source>
</evidence>
<evidence type="ECO:0000256" key="4">
    <source>
        <dbReference type="ARBA" id="ARBA00023136"/>
    </source>
</evidence>
<organism evidence="11 12">
    <name type="scientific">Uliginosibacterium aquaticum</name>
    <dbReference type="NCBI Taxonomy" id="2731212"/>
    <lineage>
        <taxon>Bacteria</taxon>
        <taxon>Pseudomonadati</taxon>
        <taxon>Pseudomonadota</taxon>
        <taxon>Betaproteobacteria</taxon>
        <taxon>Rhodocyclales</taxon>
        <taxon>Zoogloeaceae</taxon>
        <taxon>Uliginosibacterium</taxon>
    </lineage>
</organism>
<feature type="transmembrane region" description="Helical" evidence="8">
    <location>
        <begin position="322"/>
        <end position="341"/>
    </location>
</feature>
<dbReference type="SUPFAM" id="SSF103190">
    <property type="entry name" value="Sensory domain-like"/>
    <property type="match status" value="1"/>
</dbReference>
<evidence type="ECO:0000313" key="11">
    <source>
        <dbReference type="EMBL" id="NSL54435.1"/>
    </source>
</evidence>
<evidence type="ECO:0000256" key="7">
    <source>
        <dbReference type="PROSITE-ProRule" id="PRU00284"/>
    </source>
</evidence>
<dbReference type="InterPro" id="IPR004089">
    <property type="entry name" value="MCPsignal_dom"/>
</dbReference>
<dbReference type="InterPro" id="IPR033462">
    <property type="entry name" value="Cache_3-Cache_2"/>
</dbReference>
<feature type="domain" description="HAMP" evidence="10">
    <location>
        <begin position="342"/>
        <end position="398"/>
    </location>
</feature>
<keyword evidence="5 7" id="KW-0807">Transducer</keyword>
<sequence>MNLKKLSLAQQFVTVSVALSVLIIGALVIQVSLTSRATLLESMQEGLHAQVQGSRQLLENAYQISAAQTDRVASILTEAFPEGFSVDPAERMPTGKAEAPVLRYKGQPLNADYRAVDAFSKSTGGVATLFVRDGQDFVRATTSLKIESGERAIGTKLAHDHPAYARMLAGEPYLGLATLFGRNYLTKYLPVRGADGQVNAILFVGFDLADVFTSLRSALKTGQKGDETFVAFSAGARAGSLMFHPTLEGKQLAKDLPDASGQPVFEPLLKEREGVLEYAAAGSNERRIAVWEKSDAWGGVVVARTGAIEVYTRASASLRNGIMIAGALAAILLSVLLWLFITRQLRPVAAVVARLHKIGEGDFSSTGNGQIDPHTRNEIDLISMSLETTVRRIGSLVGELRSNAQSLTYNAHGIAEAAADVAQVAARQTDAAMNAANGVQHMTESIASVTASSESAQELASRMLACADSGFTEISVVREHITRIENAVGGATAQIGKLDGDAQSISAVVSIIKEIADQTNLLALNAAIEAARAGEQGRGFAVVADEVRKLAERTGSSTQEITAMIHSIQSGARVVSSAMESAVTLVNEGVTAVERARGVIDEVQHGATAIATATQSIVGALRDQNAASGRLDTEVRHIAELSESTTDNARASSGVADQLQEMADAMSASISRFRID</sequence>
<dbReference type="Proteomes" id="UP000778523">
    <property type="component" value="Unassembled WGS sequence"/>
</dbReference>
<comment type="similarity">
    <text evidence="6">Belongs to the methyl-accepting chemotaxis (MCP) protein family.</text>
</comment>
<keyword evidence="2 8" id="KW-0812">Transmembrane</keyword>
<dbReference type="CDD" id="cd11386">
    <property type="entry name" value="MCP_signal"/>
    <property type="match status" value="1"/>
</dbReference>
<dbReference type="PROSITE" id="PS50111">
    <property type="entry name" value="CHEMOTAXIS_TRANSDUC_2"/>
    <property type="match status" value="1"/>
</dbReference>
<evidence type="ECO:0000256" key="2">
    <source>
        <dbReference type="ARBA" id="ARBA00022692"/>
    </source>
</evidence>
<evidence type="ECO:0000256" key="1">
    <source>
        <dbReference type="ARBA" id="ARBA00004141"/>
    </source>
</evidence>
<dbReference type="EMBL" id="JABCSC020000001">
    <property type="protein sequence ID" value="NSL54435.1"/>
    <property type="molecule type" value="Genomic_DNA"/>
</dbReference>
<dbReference type="Gene3D" id="1.10.287.950">
    <property type="entry name" value="Methyl-accepting chemotaxis protein"/>
    <property type="match status" value="1"/>
</dbReference>
<dbReference type="SUPFAM" id="SSF58104">
    <property type="entry name" value="Methyl-accepting chemotaxis protein (MCP) signaling domain"/>
    <property type="match status" value="1"/>
</dbReference>
<keyword evidence="12" id="KW-1185">Reference proteome</keyword>
<reference evidence="11 12" key="1">
    <citation type="submission" date="2020-06" db="EMBL/GenBank/DDBJ databases">
        <title>Draft genome of Uliginosibacterium sp. IMCC34675.</title>
        <authorList>
            <person name="Song J."/>
        </authorList>
    </citation>
    <scope>NUCLEOTIDE SEQUENCE [LARGE SCALE GENOMIC DNA]</scope>
    <source>
        <strain evidence="11 12">IMCC34675</strain>
    </source>
</reference>
<dbReference type="PANTHER" id="PTHR32089">
    <property type="entry name" value="METHYL-ACCEPTING CHEMOTAXIS PROTEIN MCPB"/>
    <property type="match status" value="1"/>
</dbReference>
<dbReference type="Pfam" id="PF17201">
    <property type="entry name" value="Cache_3-Cache_2"/>
    <property type="match status" value="1"/>
</dbReference>
<evidence type="ECO:0000256" key="6">
    <source>
        <dbReference type="ARBA" id="ARBA00029447"/>
    </source>
</evidence>
<dbReference type="PANTHER" id="PTHR32089:SF119">
    <property type="entry name" value="METHYL-ACCEPTING CHEMOTAXIS PROTEIN CTPL"/>
    <property type="match status" value="1"/>
</dbReference>
<evidence type="ECO:0000259" key="9">
    <source>
        <dbReference type="PROSITE" id="PS50111"/>
    </source>
</evidence>
<dbReference type="Pfam" id="PF00015">
    <property type="entry name" value="MCPsignal"/>
    <property type="match status" value="1"/>
</dbReference>
<proteinExistence type="inferred from homology"/>